<keyword evidence="1" id="KW-0812">Transmembrane</keyword>
<proteinExistence type="predicted"/>
<gene>
    <name evidence="2" type="ORF">ETE84_21815</name>
</gene>
<accession>A0A483K640</accession>
<name>A0A483K640_9ENTR</name>
<protein>
    <recommendedName>
        <fullName evidence="3">Conjugal transfer protein TrbF</fullName>
    </recommendedName>
</protein>
<dbReference type="AlphaFoldDB" id="A0A483K640"/>
<keyword evidence="1" id="KW-0472">Membrane</keyword>
<sequence length="140" mass="16352">MNSYSKPCPEDYAAAKALLHSRKRREQEKLDFCFYWFFICAVSGVFLWWGTHHWFDLMMDTMGPEKLAGRAKNVVNLWNVLMYFVPFIFFALSAGCFVVGLTSAVMIEGLYRGELMLLRRQLKKPWVQERADKGENNARP</sequence>
<reference evidence="2" key="1">
    <citation type="submission" date="2019-01" db="EMBL/GenBank/DDBJ databases">
        <authorList>
            <person name="Lista F."/>
            <person name="Anselmo A."/>
        </authorList>
    </citation>
    <scope>NUCLEOTIDE SEQUENCE</scope>
    <source>
        <strain evidence="2">8S</strain>
    </source>
</reference>
<organism evidence="2">
    <name type="scientific">Klebsiella quasipneumoniae</name>
    <dbReference type="NCBI Taxonomy" id="1463165"/>
    <lineage>
        <taxon>Bacteria</taxon>
        <taxon>Pseudomonadati</taxon>
        <taxon>Pseudomonadota</taxon>
        <taxon>Gammaproteobacteria</taxon>
        <taxon>Enterobacterales</taxon>
        <taxon>Enterobacteriaceae</taxon>
        <taxon>Klebsiella/Raoultella group</taxon>
        <taxon>Klebsiella</taxon>
        <taxon>Klebsiella pneumoniae complex</taxon>
    </lineage>
</organism>
<evidence type="ECO:0000256" key="1">
    <source>
        <dbReference type="SAM" id="Phobius"/>
    </source>
</evidence>
<feature type="transmembrane region" description="Helical" evidence="1">
    <location>
        <begin position="32"/>
        <end position="50"/>
    </location>
</feature>
<evidence type="ECO:0008006" key="3">
    <source>
        <dbReference type="Google" id="ProtNLM"/>
    </source>
</evidence>
<evidence type="ECO:0000313" key="2">
    <source>
        <dbReference type="EMBL" id="TCX59202.1"/>
    </source>
</evidence>
<keyword evidence="1" id="KW-1133">Transmembrane helix</keyword>
<feature type="transmembrane region" description="Helical" evidence="1">
    <location>
        <begin position="83"/>
        <end position="111"/>
    </location>
</feature>
<dbReference type="EMBL" id="SDCO01000016">
    <property type="protein sequence ID" value="TCX59202.1"/>
    <property type="molecule type" value="Genomic_DNA"/>
</dbReference>
<comment type="caution">
    <text evidence="2">The sequence shown here is derived from an EMBL/GenBank/DDBJ whole genome shotgun (WGS) entry which is preliminary data.</text>
</comment>